<protein>
    <submittedName>
        <fullName evidence="2">Uncharacterized protein</fullName>
    </submittedName>
</protein>
<organism evidence="2 3">
    <name type="scientific">Anaerocolumna sedimenticola</name>
    <dbReference type="NCBI Taxonomy" id="2696063"/>
    <lineage>
        <taxon>Bacteria</taxon>
        <taxon>Bacillati</taxon>
        <taxon>Bacillota</taxon>
        <taxon>Clostridia</taxon>
        <taxon>Lachnospirales</taxon>
        <taxon>Lachnospiraceae</taxon>
        <taxon>Anaerocolumna</taxon>
    </lineage>
</organism>
<feature type="region of interest" description="Disordered" evidence="1">
    <location>
        <begin position="52"/>
        <end position="120"/>
    </location>
</feature>
<sequence length="185" mass="20421">MKLKYYLRGMGVGILFATVILATSIHVSSKTQLSDEEIIRRAENLGMVKQSDTNLDDIIKPSITPTVEPEKDPTASPTAQPTDTPTATPTVKPADTKEVKPTKSLESEPIKEPDNPIIDKDETLTPEVNNITEQKDITFQIVPGMTSEDVSNLLKDKGIIEDAKAFNQYLKIKNILPPLILVNIR</sequence>
<name>A0A6P1TNR3_9FIRM</name>
<feature type="compositionally biased region" description="Low complexity" evidence="1">
    <location>
        <begin position="74"/>
        <end position="93"/>
    </location>
</feature>
<dbReference type="Proteomes" id="UP000464314">
    <property type="component" value="Chromosome"/>
</dbReference>
<dbReference type="AlphaFoldDB" id="A0A6P1TNR3"/>
<feature type="compositionally biased region" description="Basic and acidic residues" evidence="1">
    <location>
        <begin position="94"/>
        <end position="120"/>
    </location>
</feature>
<proteinExistence type="predicted"/>
<evidence type="ECO:0000256" key="1">
    <source>
        <dbReference type="SAM" id="MobiDB-lite"/>
    </source>
</evidence>
<reference evidence="2 3" key="1">
    <citation type="submission" date="2020-01" db="EMBL/GenBank/DDBJ databases">
        <title>Genome analysis of Anaerocolumna sp. CBA3638.</title>
        <authorList>
            <person name="Kim J."/>
            <person name="Roh S.W."/>
        </authorList>
    </citation>
    <scope>NUCLEOTIDE SEQUENCE [LARGE SCALE GENOMIC DNA]</scope>
    <source>
        <strain evidence="2 3">CBA3638</strain>
    </source>
</reference>
<dbReference type="EMBL" id="CP048000">
    <property type="protein sequence ID" value="QHQ62103.1"/>
    <property type="molecule type" value="Genomic_DNA"/>
</dbReference>
<dbReference type="KEGG" id="anr:Ana3638_16005"/>
<dbReference type="RefSeq" id="WP_161838928.1">
    <property type="nucleotide sequence ID" value="NZ_CP048000.1"/>
</dbReference>
<accession>A0A6P1TNR3</accession>
<evidence type="ECO:0000313" key="2">
    <source>
        <dbReference type="EMBL" id="QHQ62103.1"/>
    </source>
</evidence>
<keyword evidence="3" id="KW-1185">Reference proteome</keyword>
<gene>
    <name evidence="2" type="ORF">Ana3638_16005</name>
</gene>
<evidence type="ECO:0000313" key="3">
    <source>
        <dbReference type="Proteomes" id="UP000464314"/>
    </source>
</evidence>
<dbReference type="Gene3D" id="3.30.1490.480">
    <property type="entry name" value="Endolytic murein transglycosylase"/>
    <property type="match status" value="1"/>
</dbReference>